<dbReference type="ExpressionAtlas" id="R7W5S5">
    <property type="expression patterns" value="baseline"/>
</dbReference>
<dbReference type="PANTHER" id="PTHR43690">
    <property type="entry name" value="NARDILYSIN"/>
    <property type="match status" value="1"/>
</dbReference>
<dbReference type="Pfam" id="PF00675">
    <property type="entry name" value="Peptidase_M16"/>
    <property type="match status" value="1"/>
</dbReference>
<feature type="domain" description="Coenzyme PQQ synthesis protein F-like C-terminal lobe" evidence="11">
    <location>
        <begin position="1065"/>
        <end position="1164"/>
    </location>
</feature>
<feature type="domain" description="Peptidase M16 middle/third" evidence="10">
    <location>
        <begin position="685"/>
        <end position="955"/>
    </location>
</feature>
<dbReference type="FunFam" id="3.30.830.10:FF:000005">
    <property type="entry name" value="nardilysin isoform X1"/>
    <property type="match status" value="1"/>
</dbReference>
<evidence type="ECO:0000256" key="6">
    <source>
        <dbReference type="ARBA" id="ARBA00023049"/>
    </source>
</evidence>
<keyword evidence="2" id="KW-0645">Protease</keyword>
<dbReference type="Pfam" id="PF05193">
    <property type="entry name" value="Peptidase_M16_C"/>
    <property type="match status" value="1"/>
</dbReference>
<proteinExistence type="inferred from homology"/>
<dbReference type="InterPro" id="IPR032632">
    <property type="entry name" value="Peptidase_M16_M"/>
</dbReference>
<feature type="compositionally biased region" description="Acidic residues" evidence="7">
    <location>
        <begin position="317"/>
        <end position="359"/>
    </location>
</feature>
<dbReference type="Pfam" id="PF22456">
    <property type="entry name" value="PqqF-like_C_4"/>
    <property type="match status" value="1"/>
</dbReference>
<dbReference type="InterPro" id="IPR011249">
    <property type="entry name" value="Metalloenz_LuxS/M16"/>
</dbReference>
<dbReference type="MEROPS" id="M16.008"/>
<name>R7W5S5_AEGTA</name>
<dbReference type="Pfam" id="PF16187">
    <property type="entry name" value="Peptidase_M16_M"/>
    <property type="match status" value="1"/>
</dbReference>
<feature type="domain" description="Peptidase M16 N-terminal" evidence="8">
    <location>
        <begin position="372"/>
        <end position="482"/>
    </location>
</feature>
<keyword evidence="4" id="KW-0378">Hydrolase</keyword>
<sequence>MDLLRDYFYSRPSFMDVHSTPIFDYPAGRFLGSWRTGIPVVTGIGSPSGHFRSGVCRHLGGPLPHPRQRHFTSSTAWTPIDSSCTKAETLILERREYNQGHFQEGRGTITIVVVFAQGSIDHDYYFLGFAHDCAEKDYFLDTFFGGAPINHNNCSYFVEVHPRFDRDCNQVKHYQMQSDPGGSGWCRLGVKPNSRREGCQSPPVDGMWACPWTDTWAWPIGRPSSTADYNYQGEGNALPIRWITAPDGGCSLFFPIFISFSPIRVIETCNHHCYLNSPPVTVRPYRPLRLANGLCALLIHDPEIYADGGPAPKPNEDVDMDDGDDEEEDDEDDEEDDEEYSDEDGEDDDDEEGEEDEDGSEPKRKKDKGSSEPVIKKAAAAVCVGMGSFADPPKAQGLAHFLEHMLFMGSSVFPDENEYDSYLSKHGGSSNAFTETEYTCYHFEVNREYLKGALDRFSQFFVSPLVKAEAMDREILAVDSGNKKSLSNAMGSGINLREEILQMYMSNYHGGMMKLVIIGGEPLDTLEAWTMELFSEVKAGPLLEISPKTDMPFWKSGKLYKLEAVRDVHSLFLSWTLPCLHKEYMKKPEDYLAHLLGHEGKGSLLYFLKAKGWASTLSAGVGTGGTQRSSYAYIFEMSIRLSDSGLKNLFEVITAVYQYINLLKQSEPQEWIFKELQDIGYMEFRFAEEQPPDDYVVDLAEYIYEGWEPELVKHVLSFFHPDNMRVDILSRSFDKQSQAIRCEPWFGSQYIEEDIPSSLIESWRNPVEIDGNFHLPRKNEYIPGDFSLRNASIPKSSNDDNPRCIVDEPFIKLWHKMDITFNVPRANAYFLISVKDGCSSLRNSVLTDLFANLLKDELNEVLYQAYVAKLETSLSVVGSNLELKLYGYNDKLAILLSHILAASQSFSPKIDRFEVIKEDLERAYRNTNMKPMSHSTYLRLQFLRQIFWDVNEKLKVLATLTFSDLAAFVPELLSQLHIEGLCHGNLSGDEAINISKIFQNTLSGQTLSVEARHGERVLCIPHGANFIRSVRVKNDLEENSVVEVYFPVEQDIGKDSTRLRAITDLFSNIIEEPCFDQLRTKEQLGYTVDSSPRMTYRLLAYCFRVMSSKYSPVYLQSRIDNFIDGLSALLDGLEEETFEHHKSGLIAQKLEKDPSLSYQTGDYWSQITDKSMVMYKQWNPSSSSFLATIIGLHQGSALSPYLFALVMDEVTRDIQGDIPWCMLFADDVVLVDDSRTGRRPPEAPVHSGRLKRVENVKRGRGRLNLTWEESVKRDLKDWSITKELAMDREFLTLVTWAKETHVQPDKYFELHVVSNNMSWITYMFDMSKLEAEELRTVGKEDVISWYNAYIRSSSPTRRRLAIHVYGCNSDIAEAAKLQEQSWTAIDDVESLKGSSQFYPSLC</sequence>
<dbReference type="SUPFAM" id="SSF63411">
    <property type="entry name" value="LuxS/MPP-like metallohydrolase"/>
    <property type="match status" value="5"/>
</dbReference>
<keyword evidence="6" id="KW-0482">Metalloprotease</keyword>
<evidence type="ECO:0000259" key="8">
    <source>
        <dbReference type="Pfam" id="PF00675"/>
    </source>
</evidence>
<evidence type="ECO:0000259" key="11">
    <source>
        <dbReference type="Pfam" id="PF22456"/>
    </source>
</evidence>
<keyword evidence="3" id="KW-0479">Metal-binding</keyword>
<evidence type="ECO:0000313" key="12">
    <source>
        <dbReference type="EnsemblPlants" id="EMT16196"/>
    </source>
</evidence>
<evidence type="ECO:0000259" key="9">
    <source>
        <dbReference type="Pfam" id="PF05193"/>
    </source>
</evidence>
<dbReference type="PANTHER" id="PTHR43690:SF18">
    <property type="entry name" value="INSULIN-DEGRADING ENZYME-RELATED"/>
    <property type="match status" value="1"/>
</dbReference>
<dbReference type="GO" id="GO:0005829">
    <property type="term" value="C:cytosol"/>
    <property type="evidence" value="ECO:0007669"/>
    <property type="project" value="TreeGrafter"/>
</dbReference>
<comment type="similarity">
    <text evidence="1">Belongs to the peptidase M16 family.</text>
</comment>
<dbReference type="FunFam" id="3.30.830.10:FF:000003">
    <property type="entry name" value="Insulin-degrading enzyme"/>
    <property type="match status" value="1"/>
</dbReference>
<feature type="domain" description="Peptidase M16 C-terminal" evidence="9">
    <location>
        <begin position="497"/>
        <end position="677"/>
    </location>
</feature>
<organism evidence="12">
    <name type="scientific">Aegilops tauschii</name>
    <name type="common">Tausch's goatgrass</name>
    <name type="synonym">Aegilops squarrosa</name>
    <dbReference type="NCBI Taxonomy" id="37682"/>
    <lineage>
        <taxon>Eukaryota</taxon>
        <taxon>Viridiplantae</taxon>
        <taxon>Streptophyta</taxon>
        <taxon>Embryophyta</taxon>
        <taxon>Tracheophyta</taxon>
        <taxon>Spermatophyta</taxon>
        <taxon>Magnoliopsida</taxon>
        <taxon>Liliopsida</taxon>
        <taxon>Poales</taxon>
        <taxon>Poaceae</taxon>
        <taxon>BOP clade</taxon>
        <taxon>Pooideae</taxon>
        <taxon>Triticodae</taxon>
        <taxon>Triticeae</taxon>
        <taxon>Triticinae</taxon>
        <taxon>Aegilops</taxon>
    </lineage>
</organism>
<protein>
    <submittedName>
        <fullName evidence="12">Uncharacterized protein</fullName>
    </submittedName>
</protein>
<dbReference type="EnsemblPlants" id="EMT16196">
    <property type="protein sequence ID" value="EMT16196"/>
    <property type="gene ID" value="F775_06024"/>
</dbReference>
<dbReference type="Gene3D" id="3.30.830.10">
    <property type="entry name" value="Metalloenzyme, LuxS/M16 peptidase-like"/>
    <property type="match status" value="5"/>
</dbReference>
<reference evidence="12" key="1">
    <citation type="submission" date="2015-06" db="UniProtKB">
        <authorList>
            <consortium name="EnsemblPlants"/>
        </authorList>
    </citation>
    <scope>IDENTIFICATION</scope>
</reference>
<dbReference type="InterPro" id="IPR001431">
    <property type="entry name" value="Pept_M16_Zn_BS"/>
</dbReference>
<keyword evidence="5" id="KW-0862">Zinc</keyword>
<feature type="compositionally biased region" description="Basic and acidic residues" evidence="7">
    <location>
        <begin position="360"/>
        <end position="370"/>
    </location>
</feature>
<dbReference type="InterPro" id="IPR007863">
    <property type="entry name" value="Peptidase_M16_C"/>
</dbReference>
<dbReference type="InterPro" id="IPR050626">
    <property type="entry name" value="Peptidase_M16"/>
</dbReference>
<dbReference type="InterPro" id="IPR011765">
    <property type="entry name" value="Pept_M16_N"/>
</dbReference>
<evidence type="ECO:0000256" key="3">
    <source>
        <dbReference type="ARBA" id="ARBA00022723"/>
    </source>
</evidence>
<dbReference type="GO" id="GO:0046872">
    <property type="term" value="F:metal ion binding"/>
    <property type="evidence" value="ECO:0007669"/>
    <property type="project" value="UniProtKB-KW"/>
</dbReference>
<dbReference type="GO" id="GO:0004222">
    <property type="term" value="F:metalloendopeptidase activity"/>
    <property type="evidence" value="ECO:0007669"/>
    <property type="project" value="InterPro"/>
</dbReference>
<evidence type="ECO:0000256" key="5">
    <source>
        <dbReference type="ARBA" id="ARBA00022833"/>
    </source>
</evidence>
<evidence type="ECO:0000259" key="10">
    <source>
        <dbReference type="Pfam" id="PF16187"/>
    </source>
</evidence>
<evidence type="ECO:0000256" key="1">
    <source>
        <dbReference type="ARBA" id="ARBA00007261"/>
    </source>
</evidence>
<evidence type="ECO:0000256" key="7">
    <source>
        <dbReference type="SAM" id="MobiDB-lite"/>
    </source>
</evidence>
<evidence type="ECO:0000256" key="4">
    <source>
        <dbReference type="ARBA" id="ARBA00022801"/>
    </source>
</evidence>
<dbReference type="PROSITE" id="PS00143">
    <property type="entry name" value="INSULINASE"/>
    <property type="match status" value="1"/>
</dbReference>
<dbReference type="GO" id="GO:0006508">
    <property type="term" value="P:proteolysis"/>
    <property type="evidence" value="ECO:0007669"/>
    <property type="project" value="UniProtKB-KW"/>
</dbReference>
<feature type="region of interest" description="Disordered" evidence="7">
    <location>
        <begin position="305"/>
        <end position="372"/>
    </location>
</feature>
<evidence type="ECO:0000256" key="2">
    <source>
        <dbReference type="ARBA" id="ARBA00022670"/>
    </source>
</evidence>
<dbReference type="InterPro" id="IPR054734">
    <property type="entry name" value="PqqF-like_C_4"/>
</dbReference>
<accession>R7W5S5</accession>